<name>C2K0X2_LACRM</name>
<keyword evidence="8" id="KW-1185">Reference proteome</keyword>
<dbReference type="PANTHER" id="PTHR38594">
    <property type="entry name" value="PEP-DEPENDENT DIHYDROXYACETONE KINASE, PHOSPHORYL DONOR SUBUNIT DHAM"/>
    <property type="match status" value="1"/>
</dbReference>
<dbReference type="GO" id="GO:0047324">
    <property type="term" value="F:phosphoenolpyruvate-glycerone phosphotransferase activity"/>
    <property type="evidence" value="ECO:0007669"/>
    <property type="project" value="UniProtKB-EC"/>
</dbReference>
<dbReference type="Pfam" id="PF03610">
    <property type="entry name" value="EIIA-man"/>
    <property type="match status" value="1"/>
</dbReference>
<reference evidence="7" key="1">
    <citation type="submission" date="2009-01" db="EMBL/GenBank/DDBJ databases">
        <authorList>
            <person name="Qin X."/>
            <person name="Bachman B."/>
            <person name="Battles P."/>
            <person name="Bell A."/>
            <person name="Bess C."/>
            <person name="Bickham C."/>
            <person name="Chaboub L."/>
            <person name="Chen D."/>
            <person name="Coyle M."/>
            <person name="Deiros D.R."/>
            <person name="Dinh H."/>
            <person name="Forbes L."/>
            <person name="Fowler G."/>
            <person name="Francisco L."/>
            <person name="Fu Q."/>
            <person name="Gubbala S."/>
            <person name="Hale W."/>
            <person name="Han Y."/>
            <person name="Hemphill L."/>
            <person name="Highlander S.K."/>
            <person name="Hirani K."/>
            <person name="Hogues M."/>
            <person name="Jackson L."/>
            <person name="Jakkamsetti A."/>
            <person name="Javaid M."/>
            <person name="Jiang H."/>
            <person name="Korchina V."/>
            <person name="Kovar C."/>
            <person name="Lara F."/>
            <person name="Lee S."/>
            <person name="Mata R."/>
            <person name="Mathew T."/>
            <person name="Moen C."/>
            <person name="Morales K."/>
            <person name="Munidasa M."/>
            <person name="Nazareth L."/>
            <person name="Ngo R."/>
            <person name="Nguyen L."/>
            <person name="Okwuonu G."/>
            <person name="Ongeri F."/>
            <person name="Patil S."/>
            <person name="Petrosino J."/>
            <person name="Pham C."/>
            <person name="Pham P."/>
            <person name="Pu L.-L."/>
            <person name="Puazo M."/>
            <person name="Raj R."/>
            <person name="Reid J."/>
            <person name="Rouhana J."/>
            <person name="Saada N."/>
            <person name="Shang Y."/>
            <person name="Simmons D."/>
            <person name="Thornton R."/>
            <person name="Warren J."/>
            <person name="Weissenberger G."/>
            <person name="Zhang J."/>
            <person name="Zhang L."/>
            <person name="Zhou C."/>
            <person name="Zhu D."/>
            <person name="Muzny D."/>
            <person name="Worley K."/>
            <person name="Gibbs R."/>
        </authorList>
    </citation>
    <scope>NUCLEOTIDE SEQUENCE [LARGE SCALE GENOMIC DNA]</scope>
    <source>
        <strain evidence="7">LMS2-1</strain>
    </source>
</reference>
<dbReference type="GO" id="GO:0016020">
    <property type="term" value="C:membrane"/>
    <property type="evidence" value="ECO:0007669"/>
    <property type="project" value="InterPro"/>
</dbReference>
<dbReference type="InterPro" id="IPR004701">
    <property type="entry name" value="PTS_EIIA_man-typ"/>
</dbReference>
<dbReference type="GO" id="GO:0019563">
    <property type="term" value="P:glycerol catabolic process"/>
    <property type="evidence" value="ECO:0007669"/>
    <property type="project" value="InterPro"/>
</dbReference>
<accession>C2K0X2</accession>
<dbReference type="PANTHER" id="PTHR38594:SF1">
    <property type="entry name" value="PEP-DEPENDENT DIHYDROXYACETONE KINASE, PHOSPHORYL DONOR SUBUNIT DHAM"/>
    <property type="match status" value="1"/>
</dbReference>
<organism evidence="7 8">
    <name type="scientific">Lacticaseibacillus rhamnosus (strain LMS2-1)</name>
    <dbReference type="NCBI Taxonomy" id="525361"/>
    <lineage>
        <taxon>Bacteria</taxon>
        <taxon>Bacillati</taxon>
        <taxon>Bacillota</taxon>
        <taxon>Bacilli</taxon>
        <taxon>Lactobacillales</taxon>
        <taxon>Lactobacillaceae</taxon>
        <taxon>Lacticaseibacillus</taxon>
    </lineage>
</organism>
<evidence type="ECO:0000259" key="6">
    <source>
        <dbReference type="PROSITE" id="PS51096"/>
    </source>
</evidence>
<dbReference type="EMBL" id="ACIZ01000112">
    <property type="protein sequence ID" value="EEN79148.1"/>
    <property type="molecule type" value="Genomic_DNA"/>
</dbReference>
<dbReference type="Proteomes" id="UP000004525">
    <property type="component" value="Unassembled WGS sequence"/>
</dbReference>
<dbReference type="PROSITE" id="PS51096">
    <property type="entry name" value="PTS_EIIA_TYPE_4"/>
    <property type="match status" value="1"/>
</dbReference>
<feature type="domain" description="PTS EIIA type-4" evidence="6">
    <location>
        <begin position="42"/>
        <end position="162"/>
    </location>
</feature>
<evidence type="ECO:0000256" key="2">
    <source>
        <dbReference type="ARBA" id="ARBA00002788"/>
    </source>
</evidence>
<keyword evidence="4" id="KW-0808">Transferase</keyword>
<dbReference type="InterPro" id="IPR036662">
    <property type="entry name" value="PTS_EIIA_man-typ_sf"/>
</dbReference>
<keyword evidence="7" id="KW-0418">Kinase</keyword>
<dbReference type="NCBIfam" id="TIGR02364">
    <property type="entry name" value="dha_pts"/>
    <property type="match status" value="1"/>
</dbReference>
<dbReference type="HOGENOM" id="CLU_045361_1_0_9"/>
<dbReference type="SUPFAM" id="SSF53062">
    <property type="entry name" value="PTS system fructose IIA component-like"/>
    <property type="match status" value="1"/>
</dbReference>
<comment type="caution">
    <text evidence="7">The sequence shown here is derived from an EMBL/GenBank/DDBJ whole genome shotgun (WGS) entry which is preliminary data.</text>
</comment>
<dbReference type="InterPro" id="IPR012844">
    <property type="entry name" value="DhaM_N"/>
</dbReference>
<dbReference type="Gene3D" id="3.40.50.510">
    <property type="entry name" value="Phosphotransferase system, mannose-type IIA component"/>
    <property type="match status" value="1"/>
</dbReference>
<evidence type="ECO:0000256" key="1">
    <source>
        <dbReference type="ARBA" id="ARBA00001113"/>
    </source>
</evidence>
<dbReference type="AlphaFoldDB" id="C2K0X2"/>
<gene>
    <name evidence="7" type="ORF">HMPREF0539_2807</name>
</gene>
<comment type="catalytic activity">
    <reaction evidence="1">
        <text>dihydroxyacetone + phosphoenolpyruvate = dihydroxyacetone phosphate + pyruvate</text>
        <dbReference type="Rhea" id="RHEA:18381"/>
        <dbReference type="ChEBI" id="CHEBI:15361"/>
        <dbReference type="ChEBI" id="CHEBI:16016"/>
        <dbReference type="ChEBI" id="CHEBI:57642"/>
        <dbReference type="ChEBI" id="CHEBI:58702"/>
        <dbReference type="EC" id="2.7.1.121"/>
    </reaction>
</comment>
<dbReference type="InterPro" id="IPR039643">
    <property type="entry name" value="DhaM"/>
</dbReference>
<protein>
    <recommendedName>
        <fullName evidence="3">phosphoenolpyruvate--glycerone phosphotransferase</fullName>
        <ecNumber evidence="3">2.7.1.121</ecNumber>
    </recommendedName>
</protein>
<comment type="subunit">
    <text evidence="5">Homodimer. The dihydroxyacetone kinase complex is composed of a homodimer of DhaM, a homodimer of DhaK and the subunit DhaL.</text>
</comment>
<comment type="function">
    <text evidence="2">Component of the dihydroxyacetone kinase complex, which is responsible for the phosphoenolpyruvate (PEP)-dependent phosphorylation of dihydroxyacetone. DhaM serves as the phosphoryl donor. Is phosphorylated by phosphoenolpyruvate in an EI- and HPr-dependent reaction, and a phosphorelay system on histidine residues finally leads to phosphoryl transfer to DhaL and dihydroxyacetone.</text>
</comment>
<proteinExistence type="predicted"/>
<evidence type="ECO:0000313" key="8">
    <source>
        <dbReference type="Proteomes" id="UP000004525"/>
    </source>
</evidence>
<sequence length="162" mass="17291">MALGVMAGFCHCDQGPYTQISAPVNAFQQITVKNQRSVIFMAMGMLLVSHVPAIASGLETLIKQVAKDVPITTAGGTSDGQIGTDLDHIQKAINDNPASELLVFYDLGSAKMNLDIAEEVSDKQMHVYDVAFVEGAYAAAALLEANVTLDKIEAQLKPLKVK</sequence>
<evidence type="ECO:0000313" key="7">
    <source>
        <dbReference type="EMBL" id="EEN79148.1"/>
    </source>
</evidence>
<dbReference type="EC" id="2.7.1.121" evidence="3"/>
<evidence type="ECO:0000256" key="5">
    <source>
        <dbReference type="ARBA" id="ARBA00046577"/>
    </source>
</evidence>
<evidence type="ECO:0000256" key="4">
    <source>
        <dbReference type="ARBA" id="ARBA00022679"/>
    </source>
</evidence>
<dbReference type="GO" id="GO:0009401">
    <property type="term" value="P:phosphoenolpyruvate-dependent sugar phosphotransferase system"/>
    <property type="evidence" value="ECO:0007669"/>
    <property type="project" value="InterPro"/>
</dbReference>
<evidence type="ECO:0000256" key="3">
    <source>
        <dbReference type="ARBA" id="ARBA00012095"/>
    </source>
</evidence>